<dbReference type="AlphaFoldDB" id="A0A517Z0X8"/>
<evidence type="ECO:0000313" key="2">
    <source>
        <dbReference type="EMBL" id="QDU36132.1"/>
    </source>
</evidence>
<dbReference type="EMBL" id="CP036275">
    <property type="protein sequence ID" value="QDU36132.1"/>
    <property type="molecule type" value="Genomic_DNA"/>
</dbReference>
<feature type="compositionally biased region" description="Basic and acidic residues" evidence="1">
    <location>
        <begin position="146"/>
        <end position="155"/>
    </location>
</feature>
<name>A0A517Z0X8_9PLAN</name>
<protein>
    <submittedName>
        <fullName evidence="2">Uncharacterized protein</fullName>
    </submittedName>
</protein>
<dbReference type="KEGG" id="mri:Mal4_04150"/>
<sequence>MQGGSRCRPGGPQMEPRSCHVGATPRRMKTAAGCHGLAAQRSGHAASSSLEPLPLLATPITPLRFVLGRATLVCFHRRHRDTEKVQASPERELRDGALALQGSICVDRHSHCWTKPAVAPDDGACFHRKDDGWLGSSRRRAPSRTYENRTTETRNRQRVAVAGSSNARAVGCVTAPPGLDRQHQQPLHEPDRP</sequence>
<accession>A0A517Z0X8</accession>
<organism evidence="2 3">
    <name type="scientific">Maioricimonas rarisocia</name>
    <dbReference type="NCBI Taxonomy" id="2528026"/>
    <lineage>
        <taxon>Bacteria</taxon>
        <taxon>Pseudomonadati</taxon>
        <taxon>Planctomycetota</taxon>
        <taxon>Planctomycetia</taxon>
        <taxon>Planctomycetales</taxon>
        <taxon>Planctomycetaceae</taxon>
        <taxon>Maioricimonas</taxon>
    </lineage>
</organism>
<evidence type="ECO:0000313" key="3">
    <source>
        <dbReference type="Proteomes" id="UP000320496"/>
    </source>
</evidence>
<feature type="region of interest" description="Disordered" evidence="1">
    <location>
        <begin position="1"/>
        <end position="20"/>
    </location>
</feature>
<feature type="region of interest" description="Disordered" evidence="1">
    <location>
        <begin position="134"/>
        <end position="193"/>
    </location>
</feature>
<reference evidence="2 3" key="1">
    <citation type="submission" date="2019-02" db="EMBL/GenBank/DDBJ databases">
        <title>Deep-cultivation of Planctomycetes and their phenomic and genomic characterization uncovers novel biology.</title>
        <authorList>
            <person name="Wiegand S."/>
            <person name="Jogler M."/>
            <person name="Boedeker C."/>
            <person name="Pinto D."/>
            <person name="Vollmers J."/>
            <person name="Rivas-Marin E."/>
            <person name="Kohn T."/>
            <person name="Peeters S.H."/>
            <person name="Heuer A."/>
            <person name="Rast P."/>
            <person name="Oberbeckmann S."/>
            <person name="Bunk B."/>
            <person name="Jeske O."/>
            <person name="Meyerdierks A."/>
            <person name="Storesund J.E."/>
            <person name="Kallscheuer N."/>
            <person name="Luecker S."/>
            <person name="Lage O.M."/>
            <person name="Pohl T."/>
            <person name="Merkel B.J."/>
            <person name="Hornburger P."/>
            <person name="Mueller R.-W."/>
            <person name="Bruemmer F."/>
            <person name="Labrenz M."/>
            <person name="Spormann A.M."/>
            <person name="Op den Camp H."/>
            <person name="Overmann J."/>
            <person name="Amann R."/>
            <person name="Jetten M.S.M."/>
            <person name="Mascher T."/>
            <person name="Medema M.H."/>
            <person name="Devos D.P."/>
            <person name="Kaster A.-K."/>
            <person name="Ovreas L."/>
            <person name="Rohde M."/>
            <person name="Galperin M.Y."/>
            <person name="Jogler C."/>
        </authorList>
    </citation>
    <scope>NUCLEOTIDE SEQUENCE [LARGE SCALE GENOMIC DNA]</scope>
    <source>
        <strain evidence="2 3">Mal4</strain>
    </source>
</reference>
<keyword evidence="3" id="KW-1185">Reference proteome</keyword>
<evidence type="ECO:0000256" key="1">
    <source>
        <dbReference type="SAM" id="MobiDB-lite"/>
    </source>
</evidence>
<dbReference type="Proteomes" id="UP000320496">
    <property type="component" value="Chromosome"/>
</dbReference>
<gene>
    <name evidence="2" type="ORF">Mal4_04150</name>
</gene>
<proteinExistence type="predicted"/>
<feature type="compositionally biased region" description="Basic and acidic residues" evidence="1">
    <location>
        <begin position="180"/>
        <end position="193"/>
    </location>
</feature>